<sequence length="971" mass="111698">MAGKRKVHKSNIHYIHQTVEADEDFKLTVLEEPDLCFKLFLKQDNFCHSNSDISSTNKVLQRSTSFFKKWGRFGEKGACILSIDVKTAKLNIFQTLPLSRIEGKVSFKIKRKNCTGGSDDAIFGIEELNRIINKMFTMAFLTHKKHNDIEELRSDLMMINDVLQNIVEYYGMLPLSMRLLVLARLVEFLLDEGDVNLRSRTIVYNLNVIKGACLLSQPKAHEALTYLGSKMIKHLNTVLETNGSSYFFPPEYESVSVGNLRIWTDSTALILSHPIWDNPVANVHVQRMQSIIKCQIEKNVNEWFIKRFAELEDNNADNVCNIIDEIYLNISTNHENLSKILAGYKIVFTDMLFDIIDEKLKSIIKATANKCINDLRPRVFCELENFTRSTMRLFDALKQYNNLQEAYHYKESGKFEGFFEDISVFWTHHWTHMSNKLIFKALEPQDSDKRSHSDSISSILNLPNKNDNLQCDTPCFESAVYCLAVWKALADDYLRLRIKNPGIARIITLRIVCIFSENLITYAKELNKGARKKYTFYGTLKAANSIEHVVTQLSKNLPRFLELQTLQKLLDGDEFLICSSAMNKIMNTSRDICGRIADELMLQVLTKKREIIRLMCKNLTSCGKFKSKRTFKSIVKNLLNQEGLENLLYFLEKQSKTLEGNVYTRLKKYALTQCWMLVECFISDSLMTGQPIKYYESMENACNQIAALLMIEWDREKSSLWKTLKINQETTSNLILQYYSRLGDRTINTPTPHGSQTLTLKVGYVQTKGKEVMLHIFIMKANNVPVLDTISSDPYVRIELMPRYLFSLDHYPAQTTNYQRKCLNPRWNKAFTIVVPCDKFFINGAALCLSVIDHDIVAYNDLAGQAFIPLSTLPKMPSSEIQYLPTPVIVPFILSNTSQFGMEFPVLKERSQFDDVIAKEFVDYELHIKNYRMLPLSAKDDKEFAFVASTKISARKQQIGSAFKNIVAPVK</sequence>
<reference evidence="2" key="1">
    <citation type="submission" date="2016-11" db="UniProtKB">
        <authorList>
            <consortium name="WormBaseParasite"/>
        </authorList>
    </citation>
    <scope>IDENTIFICATION</scope>
    <source>
        <strain evidence="2">KR3021</strain>
    </source>
</reference>
<accession>A0AC35UH74</accession>
<evidence type="ECO:0000313" key="2">
    <source>
        <dbReference type="WBParaSite" id="RSKR_0001093400.1"/>
    </source>
</evidence>
<evidence type="ECO:0000313" key="1">
    <source>
        <dbReference type="Proteomes" id="UP000095286"/>
    </source>
</evidence>
<organism evidence="1 2">
    <name type="scientific">Rhabditophanes sp. KR3021</name>
    <dbReference type="NCBI Taxonomy" id="114890"/>
    <lineage>
        <taxon>Eukaryota</taxon>
        <taxon>Metazoa</taxon>
        <taxon>Ecdysozoa</taxon>
        <taxon>Nematoda</taxon>
        <taxon>Chromadorea</taxon>
        <taxon>Rhabditida</taxon>
        <taxon>Tylenchina</taxon>
        <taxon>Panagrolaimomorpha</taxon>
        <taxon>Strongyloidoidea</taxon>
        <taxon>Alloionematidae</taxon>
        <taxon>Rhabditophanes</taxon>
    </lineage>
</organism>
<dbReference type="WBParaSite" id="RSKR_0001093400.1">
    <property type="protein sequence ID" value="RSKR_0001093400.1"/>
    <property type="gene ID" value="RSKR_0001093400"/>
</dbReference>
<protein>
    <submittedName>
        <fullName evidence="2">C2 domain-containing protein</fullName>
    </submittedName>
</protein>
<dbReference type="Proteomes" id="UP000095286">
    <property type="component" value="Unplaced"/>
</dbReference>
<name>A0AC35UH74_9BILA</name>
<proteinExistence type="predicted"/>